<comment type="caution">
    <text evidence="1">The sequence shown here is derived from an EMBL/GenBank/DDBJ whole genome shotgun (WGS) entry which is preliminary data.</text>
</comment>
<proteinExistence type="predicted"/>
<reference evidence="1 2" key="1">
    <citation type="journal article" date="2015" name="Mol. Biochem. Parasitol.">
        <title>Identification of polymorphic genes for use in assemblage B genotyping assays through comparative genomics of multiple assemblage B Giardia duodenalis isolates.</title>
        <authorList>
            <person name="Wielinga C."/>
            <person name="Thompson R.C."/>
            <person name="Monis P."/>
            <person name="Ryan U."/>
        </authorList>
    </citation>
    <scope>NUCLEOTIDE SEQUENCE [LARGE SCALE GENOMIC DNA]</scope>
    <source>
        <strain evidence="1 2">BAH15c1</strain>
    </source>
</reference>
<dbReference type="AlphaFoldDB" id="A0A132NVF0"/>
<sequence length="213" mass="24104">MLLSRSSFGSIGLSQNKIMNTGLEHACQLLIAAAQSKNFVPCGVIFNLIDSFSSTEKLERINSVLSSCFLRAIRVKHKGVYCLSLVDATEQPTEYYKWLRDALTSNSLTRLNKERGAYILIRILLYTSQQECEIEHLLDILSCTAKPPSWQERQSDEAADIREAWRETLEEFAAKEWLLKNETKLSSASDMAQALICEKELSKFLTDLKNGSE</sequence>
<accession>A0A132NVF0</accession>
<dbReference type="Proteomes" id="UP000070089">
    <property type="component" value="Unassembled WGS sequence"/>
</dbReference>
<organism evidence="1 2">
    <name type="scientific">Giardia duodenalis assemblage B</name>
    <dbReference type="NCBI Taxonomy" id="1394984"/>
    <lineage>
        <taxon>Eukaryota</taxon>
        <taxon>Metamonada</taxon>
        <taxon>Diplomonadida</taxon>
        <taxon>Hexamitidae</taxon>
        <taxon>Giardiinae</taxon>
        <taxon>Giardia</taxon>
    </lineage>
</organism>
<dbReference type="EMBL" id="JXTI01000045">
    <property type="protein sequence ID" value="KWX14056.1"/>
    <property type="molecule type" value="Genomic_DNA"/>
</dbReference>
<evidence type="ECO:0000313" key="2">
    <source>
        <dbReference type="Proteomes" id="UP000070089"/>
    </source>
</evidence>
<dbReference type="VEuPathDB" id="GiardiaDB:QR46_1936"/>
<evidence type="ECO:0000313" key="1">
    <source>
        <dbReference type="EMBL" id="KWX14056.1"/>
    </source>
</evidence>
<gene>
    <name evidence="1" type="ORF">QR46_1936</name>
</gene>
<protein>
    <submittedName>
        <fullName evidence="1">Uncharacterized protein</fullName>
    </submittedName>
</protein>
<dbReference type="OrthoDB" id="10250919at2759"/>
<name>A0A132NVF0_GIAIN</name>